<dbReference type="InterPro" id="IPR016161">
    <property type="entry name" value="Ald_DH/histidinol_DH"/>
</dbReference>
<evidence type="ECO:0000256" key="1">
    <source>
        <dbReference type="ARBA" id="ARBA00009986"/>
    </source>
</evidence>
<organism evidence="6 7">
    <name type="scientific">Aeromicrobium alkaliterrae</name>
    <dbReference type="NCBI Taxonomy" id="302168"/>
    <lineage>
        <taxon>Bacteria</taxon>
        <taxon>Bacillati</taxon>
        <taxon>Actinomycetota</taxon>
        <taxon>Actinomycetes</taxon>
        <taxon>Propionibacteriales</taxon>
        <taxon>Nocardioidaceae</taxon>
        <taxon>Aeromicrobium</taxon>
    </lineage>
</organism>
<keyword evidence="2 3" id="KW-0560">Oxidoreductase</keyword>
<evidence type="ECO:0000259" key="5">
    <source>
        <dbReference type="Pfam" id="PF00171"/>
    </source>
</evidence>
<evidence type="ECO:0000313" key="7">
    <source>
        <dbReference type="Proteomes" id="UP001501057"/>
    </source>
</evidence>
<dbReference type="InterPro" id="IPR016163">
    <property type="entry name" value="Ald_DH_C"/>
</dbReference>
<evidence type="ECO:0000256" key="4">
    <source>
        <dbReference type="SAM" id="MobiDB-lite"/>
    </source>
</evidence>
<name>A0ABP4W116_9ACTN</name>
<proteinExistence type="inferred from homology"/>
<dbReference type="Gene3D" id="3.40.605.10">
    <property type="entry name" value="Aldehyde Dehydrogenase, Chain A, domain 1"/>
    <property type="match status" value="1"/>
</dbReference>
<feature type="region of interest" description="Disordered" evidence="4">
    <location>
        <begin position="1"/>
        <end position="23"/>
    </location>
</feature>
<dbReference type="InterPro" id="IPR016162">
    <property type="entry name" value="Ald_DH_N"/>
</dbReference>
<reference evidence="7" key="1">
    <citation type="journal article" date="2019" name="Int. J. Syst. Evol. Microbiol.">
        <title>The Global Catalogue of Microorganisms (GCM) 10K type strain sequencing project: providing services to taxonomists for standard genome sequencing and annotation.</title>
        <authorList>
            <consortium name="The Broad Institute Genomics Platform"/>
            <consortium name="The Broad Institute Genome Sequencing Center for Infectious Disease"/>
            <person name="Wu L."/>
            <person name="Ma J."/>
        </authorList>
    </citation>
    <scope>NUCLEOTIDE SEQUENCE [LARGE SCALE GENOMIC DNA]</scope>
    <source>
        <strain evidence="7">JCM 13518</strain>
    </source>
</reference>
<dbReference type="CDD" id="cd07099">
    <property type="entry name" value="ALDH_DDALDH"/>
    <property type="match status" value="1"/>
</dbReference>
<dbReference type="RefSeq" id="WP_344201136.1">
    <property type="nucleotide sequence ID" value="NZ_BAAAME010000004.1"/>
</dbReference>
<dbReference type="Proteomes" id="UP001501057">
    <property type="component" value="Unassembled WGS sequence"/>
</dbReference>
<comment type="similarity">
    <text evidence="1 3">Belongs to the aldehyde dehydrogenase family.</text>
</comment>
<protein>
    <recommendedName>
        <fullName evidence="3">Aldehyde dehydrogenase</fullName>
    </recommendedName>
</protein>
<evidence type="ECO:0000313" key="6">
    <source>
        <dbReference type="EMBL" id="GAA1740856.1"/>
    </source>
</evidence>
<keyword evidence="7" id="KW-1185">Reference proteome</keyword>
<gene>
    <name evidence="6" type="ORF">GCM10009710_21320</name>
</gene>
<dbReference type="Pfam" id="PF00171">
    <property type="entry name" value="Aldedh"/>
    <property type="match status" value="1"/>
</dbReference>
<comment type="caution">
    <text evidence="6">The sequence shown here is derived from an EMBL/GenBank/DDBJ whole genome shotgun (WGS) entry which is preliminary data.</text>
</comment>
<dbReference type="InterPro" id="IPR015590">
    <property type="entry name" value="Aldehyde_DH_dom"/>
</dbReference>
<dbReference type="Gene3D" id="3.40.309.10">
    <property type="entry name" value="Aldehyde Dehydrogenase, Chain A, domain 2"/>
    <property type="match status" value="1"/>
</dbReference>
<accession>A0ABP4W116</accession>
<dbReference type="SUPFAM" id="SSF53720">
    <property type="entry name" value="ALDH-like"/>
    <property type="match status" value="1"/>
</dbReference>
<evidence type="ECO:0000256" key="3">
    <source>
        <dbReference type="PIRNR" id="PIRNR036492"/>
    </source>
</evidence>
<feature type="domain" description="Aldehyde dehydrogenase" evidence="5">
    <location>
        <begin position="31"/>
        <end position="481"/>
    </location>
</feature>
<dbReference type="PIRSF" id="PIRSF036492">
    <property type="entry name" value="ALDH"/>
    <property type="match status" value="1"/>
</dbReference>
<evidence type="ECO:0000256" key="2">
    <source>
        <dbReference type="ARBA" id="ARBA00023002"/>
    </source>
</evidence>
<sequence length="520" mass="55012">MTTSPTGPELSGPLFGAGEPPISSLPVREGPSFESLDPRTGDVVGVHAIHSAEEVEAAVERSRLAAIWWRDIGFEGRKEFLLQWRSVITRRLAQLSQLVHLETGKPHGDAQLEIGLAIDHVNWAAKNAKKVLGATSVSSGVFAINHASSVRYNPLGVVGVIGPWNYPVFTPLGSITYALAAGNGVVFKPSEYTPGVGRWLVDTFTEVVGGRPVLQLVTGYGETGAALCRAGVDKVAFTGSANTGKRVMAACAENLVPVVIEAGGKDSVIVDEDADLAAAAEGALWSGMSNAGQTCIGAERVYVHRAVFEPFMAELLEQARTVTAHAANDSLIGPITMPSQLEVIQRHIDDAIAKGGRVVLGGAGAVGERFVQPTIITHVPEDSAAITEETFGPTLVVNPVDDMDEAVQLTNATEYGLAGSVYGKRRAVSIAERVRSGMTSINAVAMFAGVPSLPFGGVGQSGFGRIHGPDGLREFTYAKAITRQRFKPLLNLTSMQRDEATDKNAALLINLLYGGRKTLR</sequence>
<dbReference type="PANTHER" id="PTHR11699">
    <property type="entry name" value="ALDEHYDE DEHYDROGENASE-RELATED"/>
    <property type="match status" value="1"/>
</dbReference>
<dbReference type="EMBL" id="BAAAME010000004">
    <property type="protein sequence ID" value="GAA1740856.1"/>
    <property type="molecule type" value="Genomic_DNA"/>
</dbReference>
<dbReference type="InterPro" id="IPR012394">
    <property type="entry name" value="Aldehyde_DH_NAD(P)"/>
</dbReference>